<dbReference type="Proteomes" id="UP001642484">
    <property type="component" value="Unassembled WGS sequence"/>
</dbReference>
<comment type="caution">
    <text evidence="1">The sequence shown here is derived from an EMBL/GenBank/DDBJ whole genome shotgun (WGS) entry which is preliminary data.</text>
</comment>
<gene>
    <name evidence="1" type="ORF">CCMP2556_LOCUS32718</name>
</gene>
<dbReference type="EMBL" id="CAXAMN010022128">
    <property type="protein sequence ID" value="CAK9066592.1"/>
    <property type="molecule type" value="Genomic_DNA"/>
</dbReference>
<organism evidence="1 2">
    <name type="scientific">Durusdinium trenchii</name>
    <dbReference type="NCBI Taxonomy" id="1381693"/>
    <lineage>
        <taxon>Eukaryota</taxon>
        <taxon>Sar</taxon>
        <taxon>Alveolata</taxon>
        <taxon>Dinophyceae</taxon>
        <taxon>Suessiales</taxon>
        <taxon>Symbiodiniaceae</taxon>
        <taxon>Durusdinium</taxon>
    </lineage>
</organism>
<evidence type="ECO:0000313" key="1">
    <source>
        <dbReference type="EMBL" id="CAK9066592.1"/>
    </source>
</evidence>
<protein>
    <submittedName>
        <fullName evidence="1">Uncharacterized protein</fullName>
    </submittedName>
</protein>
<accession>A0ABP0NTT1</accession>
<proteinExistence type="predicted"/>
<keyword evidence="2" id="KW-1185">Reference proteome</keyword>
<reference evidence="1 2" key="1">
    <citation type="submission" date="2024-02" db="EMBL/GenBank/DDBJ databases">
        <authorList>
            <person name="Chen Y."/>
            <person name="Shah S."/>
            <person name="Dougan E. K."/>
            <person name="Thang M."/>
            <person name="Chan C."/>
        </authorList>
    </citation>
    <scope>NUCLEOTIDE SEQUENCE [LARGE SCALE GENOMIC DNA]</scope>
</reference>
<sequence>MAAHSSSVLASAGGSYVSQSGLAKILKEVRDGGLPKAVSRSSVKRARDAALPKTLWAEVQLLRDDGTTCKSPALNPWRLLEWTVQQAPPCKDFLLQTLAKHPNDAAHPWGICIYSDEILPGDAANGVNLDLGHGFPPILFARISTVIGDEAALKSLHPHSDRLVSHVELDTSKLALETDDSVLQGSVRENGEGGFLMARLKDAGLRWQDLGAYLQTFQFPKQLRAKGTSGSQTLRGYDGGDIKCSASEALSVYPCLRLVLMQLVPPNAPLSTQEAAFSFYALADVLDLLVRDKQCGGVTPDQLEAAVKRHLRLRVAAYGPENQQPKVHYAMHLANMMKIQSVLTCWVHERKHKELKRFANDTHNANRTTGFEQSLLQMAALSQAESLQSFQVNSGICLVNPKPAEEAVAVHARAVAGGSALDAVQQASDAMLGPGRLRATQDVALAKVQGQQRIVEVWFHVSIDQVHFSVVSPWAPAAAPNTFKKADSPMFVPTADIERCCVWHPTNDPEVIIVAP</sequence>
<evidence type="ECO:0000313" key="2">
    <source>
        <dbReference type="Proteomes" id="UP001642484"/>
    </source>
</evidence>
<name>A0ABP0NTT1_9DINO</name>